<evidence type="ECO:0000256" key="2">
    <source>
        <dbReference type="ARBA" id="ARBA00011903"/>
    </source>
</evidence>
<dbReference type="RefSeq" id="WP_376773376.1">
    <property type="nucleotide sequence ID" value="NZ_JAFDST010000002.1"/>
</dbReference>
<sequence length="232" mass="25505">MARNHRKNFRLNSRSLITIMEPKSPSSEQYRTIRTNIEFSSVDKNVRSILITSSGPGEGKSTTAANLAVVFAQQGKRVLLIDSDLRKPTVQYTFQLDNTDGLTTVLLKQMSLKTIVQKCMVDNLDILTSGPIPPNPAELLSSKSMGKLLEDAYKIYDIIIFDSPPVLAVTDAQILANHTDGSLLVVSSGKTEKELAVKAKEVLSSTKSKLLGAVLNGKKLEQSSYYYYYGGK</sequence>
<dbReference type="Gene3D" id="3.40.50.300">
    <property type="entry name" value="P-loop containing nucleotide triphosphate hydrolases"/>
    <property type="match status" value="1"/>
</dbReference>
<evidence type="ECO:0000313" key="11">
    <source>
        <dbReference type="Proteomes" id="UP000674416"/>
    </source>
</evidence>
<keyword evidence="4" id="KW-0547">Nucleotide-binding</keyword>
<keyword evidence="3" id="KW-0808">Transferase</keyword>
<evidence type="ECO:0000259" key="9">
    <source>
        <dbReference type="Pfam" id="PF13614"/>
    </source>
</evidence>
<keyword evidence="5" id="KW-0418">Kinase</keyword>
<dbReference type="PANTHER" id="PTHR32309">
    <property type="entry name" value="TYROSINE-PROTEIN KINASE"/>
    <property type="match status" value="1"/>
</dbReference>
<evidence type="ECO:0000256" key="4">
    <source>
        <dbReference type="ARBA" id="ARBA00022741"/>
    </source>
</evidence>
<feature type="domain" description="AAA" evidence="9">
    <location>
        <begin position="49"/>
        <end position="176"/>
    </location>
</feature>
<dbReference type="CDD" id="cd05387">
    <property type="entry name" value="BY-kinase"/>
    <property type="match status" value="1"/>
</dbReference>
<comment type="similarity">
    <text evidence="1">Belongs to the CpsD/CapB family.</text>
</comment>
<dbReference type="EMBL" id="JAFDST010000002">
    <property type="protein sequence ID" value="MBP1081588.1"/>
    <property type="molecule type" value="Genomic_DNA"/>
</dbReference>
<evidence type="ECO:0000256" key="1">
    <source>
        <dbReference type="ARBA" id="ARBA00007316"/>
    </source>
</evidence>
<evidence type="ECO:0000256" key="8">
    <source>
        <dbReference type="ARBA" id="ARBA00051245"/>
    </source>
</evidence>
<evidence type="ECO:0000256" key="7">
    <source>
        <dbReference type="ARBA" id="ARBA00023137"/>
    </source>
</evidence>
<evidence type="ECO:0000256" key="6">
    <source>
        <dbReference type="ARBA" id="ARBA00022840"/>
    </source>
</evidence>
<comment type="caution">
    <text evidence="10">The sequence shown here is derived from an EMBL/GenBank/DDBJ whole genome shotgun (WGS) entry which is preliminary data.</text>
</comment>
<dbReference type="InterPro" id="IPR050445">
    <property type="entry name" value="Bact_polysacc_biosynth/exp"/>
</dbReference>
<evidence type="ECO:0000256" key="3">
    <source>
        <dbReference type="ARBA" id="ARBA00022679"/>
    </source>
</evidence>
<dbReference type="SUPFAM" id="SSF52540">
    <property type="entry name" value="P-loop containing nucleoside triphosphate hydrolases"/>
    <property type="match status" value="1"/>
</dbReference>
<protein>
    <recommendedName>
        <fullName evidence="2">non-specific protein-tyrosine kinase</fullName>
        <ecNumber evidence="2">2.7.10.2</ecNumber>
    </recommendedName>
</protein>
<dbReference type="InterPro" id="IPR027417">
    <property type="entry name" value="P-loop_NTPase"/>
</dbReference>
<dbReference type="Proteomes" id="UP000674416">
    <property type="component" value="Unassembled WGS sequence"/>
</dbReference>
<reference evidence="10 11" key="1">
    <citation type="submission" date="2021-01" db="EMBL/GenBank/DDBJ databases">
        <title>Genomic Encyclopedia of Type Strains, Phase IV (KMG-IV): sequencing the most valuable type-strain genomes for metagenomic binning, comparative biology and taxonomic classification.</title>
        <authorList>
            <person name="Goeker M."/>
        </authorList>
    </citation>
    <scope>NUCLEOTIDE SEQUENCE [LARGE SCALE GENOMIC DNA]</scope>
    <source>
        <strain evidence="10 11">DSM 103394</strain>
    </source>
</reference>
<accession>A0ABS4CVH5</accession>
<dbReference type="InterPro" id="IPR025669">
    <property type="entry name" value="AAA_dom"/>
</dbReference>
<organism evidence="10 11">
    <name type="scientific">Bacillus capparidis</name>
    <dbReference type="NCBI Taxonomy" id="1840411"/>
    <lineage>
        <taxon>Bacteria</taxon>
        <taxon>Bacillati</taxon>
        <taxon>Bacillota</taxon>
        <taxon>Bacilli</taxon>
        <taxon>Bacillales</taxon>
        <taxon>Bacillaceae</taxon>
        <taxon>Bacillus</taxon>
    </lineage>
</organism>
<keyword evidence="6" id="KW-0067">ATP-binding</keyword>
<comment type="catalytic activity">
    <reaction evidence="8">
        <text>L-tyrosyl-[protein] + ATP = O-phospho-L-tyrosyl-[protein] + ADP + H(+)</text>
        <dbReference type="Rhea" id="RHEA:10596"/>
        <dbReference type="Rhea" id="RHEA-COMP:10136"/>
        <dbReference type="Rhea" id="RHEA-COMP:20101"/>
        <dbReference type="ChEBI" id="CHEBI:15378"/>
        <dbReference type="ChEBI" id="CHEBI:30616"/>
        <dbReference type="ChEBI" id="CHEBI:46858"/>
        <dbReference type="ChEBI" id="CHEBI:61978"/>
        <dbReference type="ChEBI" id="CHEBI:456216"/>
        <dbReference type="EC" id="2.7.10.2"/>
    </reaction>
</comment>
<dbReference type="Pfam" id="PF13614">
    <property type="entry name" value="AAA_31"/>
    <property type="match status" value="1"/>
</dbReference>
<name>A0ABS4CVH5_9BACI</name>
<dbReference type="InterPro" id="IPR005702">
    <property type="entry name" value="Wzc-like_C"/>
</dbReference>
<gene>
    <name evidence="10" type="ORF">JOC74_002081</name>
</gene>
<keyword evidence="7" id="KW-0829">Tyrosine-protein kinase</keyword>
<evidence type="ECO:0000313" key="10">
    <source>
        <dbReference type="EMBL" id="MBP1081588.1"/>
    </source>
</evidence>
<dbReference type="PANTHER" id="PTHR32309:SF13">
    <property type="entry name" value="FERRIC ENTEROBACTIN TRANSPORT PROTEIN FEPE"/>
    <property type="match status" value="1"/>
</dbReference>
<dbReference type="EC" id="2.7.10.2" evidence="2"/>
<dbReference type="NCBIfam" id="TIGR01007">
    <property type="entry name" value="eps_fam"/>
    <property type="match status" value="1"/>
</dbReference>
<keyword evidence="11" id="KW-1185">Reference proteome</keyword>
<evidence type="ECO:0000256" key="5">
    <source>
        <dbReference type="ARBA" id="ARBA00022777"/>
    </source>
</evidence>
<proteinExistence type="inferred from homology"/>